<proteinExistence type="predicted"/>
<keyword evidence="2" id="KW-1185">Reference proteome</keyword>
<evidence type="ECO:0000313" key="2">
    <source>
        <dbReference type="Proteomes" id="UP001162131"/>
    </source>
</evidence>
<reference evidence="1" key="1">
    <citation type="submission" date="2021-09" db="EMBL/GenBank/DDBJ databases">
        <authorList>
            <consortium name="AG Swart"/>
            <person name="Singh M."/>
            <person name="Singh A."/>
            <person name="Seah K."/>
            <person name="Emmerich C."/>
        </authorList>
    </citation>
    <scope>NUCLEOTIDE SEQUENCE</scope>
    <source>
        <strain evidence="1">ATCC30299</strain>
    </source>
</reference>
<dbReference type="Proteomes" id="UP001162131">
    <property type="component" value="Unassembled WGS sequence"/>
</dbReference>
<gene>
    <name evidence="1" type="ORF">BSTOLATCC_MIC37733</name>
</gene>
<organism evidence="1 2">
    <name type="scientific">Blepharisma stoltei</name>
    <dbReference type="NCBI Taxonomy" id="1481888"/>
    <lineage>
        <taxon>Eukaryota</taxon>
        <taxon>Sar</taxon>
        <taxon>Alveolata</taxon>
        <taxon>Ciliophora</taxon>
        <taxon>Postciliodesmatophora</taxon>
        <taxon>Heterotrichea</taxon>
        <taxon>Heterotrichida</taxon>
        <taxon>Blepharismidae</taxon>
        <taxon>Blepharisma</taxon>
    </lineage>
</organism>
<name>A0AAU9JIQ7_9CILI</name>
<dbReference type="AlphaFoldDB" id="A0AAU9JIQ7"/>
<comment type="caution">
    <text evidence="1">The sequence shown here is derived from an EMBL/GenBank/DDBJ whole genome shotgun (WGS) entry which is preliminary data.</text>
</comment>
<evidence type="ECO:0000313" key="1">
    <source>
        <dbReference type="EMBL" id="CAG9324987.1"/>
    </source>
</evidence>
<dbReference type="EMBL" id="CAJZBQ010000037">
    <property type="protein sequence ID" value="CAG9324987.1"/>
    <property type="molecule type" value="Genomic_DNA"/>
</dbReference>
<sequence length="146" mass="16605">MIETGFVSAVFLAAEIKESVTISSVMIPTSEKLKAVWMIASYPMHISDNWEAVEGFKSKRIVWAEGPLLEISWAFCSVLTVQVTSWPWASKLSRIELPKTPVVPVKKTLIFIKIISLPFLLSINWIKDIIIFANLKNYFDDFNLII</sequence>
<protein>
    <submittedName>
        <fullName evidence="1">Uncharacterized protein</fullName>
    </submittedName>
</protein>
<accession>A0AAU9JIQ7</accession>